<dbReference type="SUPFAM" id="SSF53474">
    <property type="entry name" value="alpha/beta-Hydrolases"/>
    <property type="match status" value="1"/>
</dbReference>
<feature type="domain" description="BD-FAE-like" evidence="2">
    <location>
        <begin position="37"/>
        <end position="244"/>
    </location>
</feature>
<keyword evidence="1" id="KW-0378">Hydrolase</keyword>
<evidence type="ECO:0000256" key="1">
    <source>
        <dbReference type="ARBA" id="ARBA00022801"/>
    </source>
</evidence>
<keyword evidence="4" id="KW-1185">Reference proteome</keyword>
<dbReference type="EMBL" id="CAAHFH010000002">
    <property type="protein sequence ID" value="VGO22204.1"/>
    <property type="molecule type" value="Genomic_DNA"/>
</dbReference>
<dbReference type="Gene3D" id="3.40.50.1820">
    <property type="entry name" value="alpha/beta hydrolase"/>
    <property type="match status" value="1"/>
</dbReference>
<dbReference type="InterPro" id="IPR050300">
    <property type="entry name" value="GDXG_lipolytic_enzyme"/>
</dbReference>
<reference evidence="3 4" key="1">
    <citation type="submission" date="2019-04" db="EMBL/GenBank/DDBJ databases">
        <authorList>
            <person name="Van Vliet M D."/>
        </authorList>
    </citation>
    <scope>NUCLEOTIDE SEQUENCE [LARGE SCALE GENOMIC DNA]</scope>
    <source>
        <strain evidence="3 4">F21</strain>
    </source>
</reference>
<accession>A0A6C2USH4</accession>
<dbReference type="RefSeq" id="WP_168433500.1">
    <property type="nucleotide sequence ID" value="NZ_CAAHFH010000002.1"/>
</dbReference>
<dbReference type="PANTHER" id="PTHR48081:SF6">
    <property type="entry name" value="PEPTIDASE S9 PROLYL OLIGOPEPTIDASE CATALYTIC DOMAIN-CONTAINING PROTEIN"/>
    <property type="match status" value="1"/>
</dbReference>
<evidence type="ECO:0000313" key="4">
    <source>
        <dbReference type="Proteomes" id="UP000346198"/>
    </source>
</evidence>
<organism evidence="3 4">
    <name type="scientific">Pontiella sulfatireligans</name>
    <dbReference type="NCBI Taxonomy" id="2750658"/>
    <lineage>
        <taxon>Bacteria</taxon>
        <taxon>Pseudomonadati</taxon>
        <taxon>Kiritimatiellota</taxon>
        <taxon>Kiritimatiellia</taxon>
        <taxon>Kiritimatiellales</taxon>
        <taxon>Pontiellaceae</taxon>
        <taxon>Pontiella</taxon>
    </lineage>
</organism>
<dbReference type="AlphaFoldDB" id="A0A6C2USH4"/>
<proteinExistence type="predicted"/>
<evidence type="ECO:0000259" key="2">
    <source>
        <dbReference type="Pfam" id="PF20434"/>
    </source>
</evidence>
<gene>
    <name evidence="3" type="primary">axeA1_3</name>
    <name evidence="3" type="ORF">SCARR_04286</name>
</gene>
<dbReference type="InterPro" id="IPR029058">
    <property type="entry name" value="AB_hydrolase_fold"/>
</dbReference>
<dbReference type="PANTHER" id="PTHR48081">
    <property type="entry name" value="AB HYDROLASE SUPERFAMILY PROTEIN C4A8.06C"/>
    <property type="match status" value="1"/>
</dbReference>
<name>A0A6C2USH4_9BACT</name>
<dbReference type="InterPro" id="IPR049492">
    <property type="entry name" value="BD-FAE-like_dom"/>
</dbReference>
<evidence type="ECO:0000313" key="3">
    <source>
        <dbReference type="EMBL" id="VGO22204.1"/>
    </source>
</evidence>
<sequence>MTKRLTILALSIATITFATEVERDVIYHRLEGVALTMDVFTPENQNGAAVVKIVSGGWKSKYRILDEKFAKPYTDQGYTVFAVFHGSQPRYKVRDIMGFMHRAIRFIRFNSDRWGIDPHRIGVTGGSAGGHLSLILATKGGEGDPKAKDPVDRASSAVQATAVFYPPTDYLNWAEPGDEAVGIGKQERWKPAFGPEADTAEGRQILGRAMSSIYHVSKDTPPVFIIHGDQDKVVPLHQALSFQKAARAEGAVVDVVIKEGGGHGWPDRATDEQQFVQWFNTYLLGPSK</sequence>
<protein>
    <submittedName>
        <fullName evidence="3">Acetylxylan esterase</fullName>
    </submittedName>
</protein>
<dbReference type="GO" id="GO:0016787">
    <property type="term" value="F:hydrolase activity"/>
    <property type="evidence" value="ECO:0007669"/>
    <property type="project" value="UniProtKB-KW"/>
</dbReference>
<dbReference type="Proteomes" id="UP000346198">
    <property type="component" value="Unassembled WGS sequence"/>
</dbReference>
<dbReference type="Pfam" id="PF20434">
    <property type="entry name" value="BD-FAE"/>
    <property type="match status" value="1"/>
</dbReference>